<accession>A0A1W0WU34</accession>
<proteinExistence type="inferred from homology"/>
<dbReference type="Gene3D" id="3.40.390.10">
    <property type="entry name" value="Collagenase (Catalytic Domain)"/>
    <property type="match status" value="1"/>
</dbReference>
<dbReference type="EMBL" id="MTYJ01000046">
    <property type="protein sequence ID" value="OQV18718.1"/>
    <property type="molecule type" value="Genomic_DNA"/>
</dbReference>
<evidence type="ECO:0000259" key="10">
    <source>
        <dbReference type="Pfam" id="PF01431"/>
    </source>
</evidence>
<dbReference type="OrthoDB" id="6475849at2759"/>
<evidence type="ECO:0000313" key="13">
    <source>
        <dbReference type="Proteomes" id="UP000192578"/>
    </source>
</evidence>
<dbReference type="PANTHER" id="PTHR11733">
    <property type="entry name" value="ZINC METALLOPROTEASE FAMILY M13 NEPRILYSIN-RELATED"/>
    <property type="match status" value="1"/>
</dbReference>
<evidence type="ECO:0000256" key="9">
    <source>
        <dbReference type="SAM" id="SignalP"/>
    </source>
</evidence>
<feature type="domain" description="Peptidase M13 C-terminal" evidence="10">
    <location>
        <begin position="587"/>
        <end position="789"/>
    </location>
</feature>
<dbReference type="InterPro" id="IPR000718">
    <property type="entry name" value="Peptidase_M13"/>
</dbReference>
<gene>
    <name evidence="12" type="ORF">BV898_07157</name>
</gene>
<dbReference type="PRINTS" id="PR00786">
    <property type="entry name" value="NEPRILYSIN"/>
</dbReference>
<sequence>MARLFWPLLPLLCDLIYGSLTTPDLLQRVLQPNDSVRPPTGSSSALPNNTSDSGQTQKPVAHAAADSENSLGLGISSSSTETLVEFPESLGNQSVCETEHCYELARAMAMAMNTSINPCDDFYEYACGNWTSYNPMPDDQSSWDNFQVVAQKLTKQLREVLERDDPNDLSTARRKARTFYKACLDMDRMDTLGTWPLIKLLQSTLNGWPVLMADWNVAKFDWLSTIRRTKKYGFGLFLEWVGAGDPENPKKNMVHFVEGSLGMSSRKYYFANHSEFVRTAYKGLMRDLIVLLRDDSSHISAENMTLVQKDADDVYEFESFLAEVTRTEEDRRNLSLSLNKMTLEEFHTRCLNSSISLRDLMDYMSSIMPNATLKALVTKDLLINVGNPDYFLKVHQKLAEYSRDPKKQRVVANYIGWRLTMEFSAKMTQKLRDVVEAFSQSVDGSKKEPERWKICANKANSVMNTAVGSLYVKNYFNESSKAKIAGLVKDLREAFSNIIEKADWMDETTRTRAFTKLDSMYEYIGYADYIIDDVARLDKEYDHLDFGPDHVYNCISINKFSVESNMKDLLKKNNRSLDEALSPADVNAFYDPANNIIAFVAGILQFPFYDASRPEYLNYAGIGAIIGHEITHGFDDQGSLFDADGKFFDWWSSESRARYTHKAHGLVSKYNNYTLPEGSVNGYLTLGENIADCGGVKEAFNAYQLYSSRKGVVEPLLPGFEGYTTEQLFFLGVAQGWCGSEREKTTRNLLLTASHSPKMFRVIGPLSSMPQFAESYQCPLGSRMNPELKAAVW</sequence>
<keyword evidence="9" id="KW-0732">Signal</keyword>
<keyword evidence="4" id="KW-0479">Metal-binding</keyword>
<dbReference type="CDD" id="cd08662">
    <property type="entry name" value="M13"/>
    <property type="match status" value="1"/>
</dbReference>
<dbReference type="GO" id="GO:0005886">
    <property type="term" value="C:plasma membrane"/>
    <property type="evidence" value="ECO:0007669"/>
    <property type="project" value="TreeGrafter"/>
</dbReference>
<name>A0A1W0WU34_HYPEX</name>
<protein>
    <submittedName>
        <fullName evidence="12">Neprilysin-11</fullName>
    </submittedName>
</protein>
<comment type="similarity">
    <text evidence="2">Belongs to the peptidase M13 family.</text>
</comment>
<evidence type="ECO:0000259" key="11">
    <source>
        <dbReference type="Pfam" id="PF05649"/>
    </source>
</evidence>
<dbReference type="GO" id="GO:0004222">
    <property type="term" value="F:metalloendopeptidase activity"/>
    <property type="evidence" value="ECO:0007669"/>
    <property type="project" value="InterPro"/>
</dbReference>
<dbReference type="SUPFAM" id="SSF55486">
    <property type="entry name" value="Metalloproteases ('zincins'), catalytic domain"/>
    <property type="match status" value="1"/>
</dbReference>
<dbReference type="AlphaFoldDB" id="A0A1W0WU34"/>
<dbReference type="InterPro" id="IPR018497">
    <property type="entry name" value="Peptidase_M13_C"/>
</dbReference>
<dbReference type="Gene3D" id="1.10.1380.10">
    <property type="entry name" value="Neutral endopeptidase , domain2"/>
    <property type="match status" value="1"/>
</dbReference>
<reference evidence="13" key="1">
    <citation type="submission" date="2017-01" db="EMBL/GenBank/DDBJ databases">
        <title>Comparative genomics of anhydrobiosis in the tardigrade Hypsibius dujardini.</title>
        <authorList>
            <person name="Yoshida Y."/>
            <person name="Koutsovoulos G."/>
            <person name="Laetsch D."/>
            <person name="Stevens L."/>
            <person name="Kumar S."/>
            <person name="Horikawa D."/>
            <person name="Ishino K."/>
            <person name="Komine S."/>
            <person name="Tomita M."/>
            <person name="Blaxter M."/>
            <person name="Arakawa K."/>
        </authorList>
    </citation>
    <scope>NUCLEOTIDE SEQUENCE [LARGE SCALE GENOMIC DNA]</scope>
    <source>
        <strain evidence="13">Z151</strain>
    </source>
</reference>
<comment type="caution">
    <text evidence="12">The sequence shown here is derived from an EMBL/GenBank/DDBJ whole genome shotgun (WGS) entry which is preliminary data.</text>
</comment>
<keyword evidence="7" id="KW-0482">Metalloprotease</keyword>
<evidence type="ECO:0000256" key="4">
    <source>
        <dbReference type="ARBA" id="ARBA00022723"/>
    </source>
</evidence>
<evidence type="ECO:0000256" key="6">
    <source>
        <dbReference type="ARBA" id="ARBA00022833"/>
    </source>
</evidence>
<evidence type="ECO:0000256" key="3">
    <source>
        <dbReference type="ARBA" id="ARBA00022670"/>
    </source>
</evidence>
<dbReference type="InterPro" id="IPR042089">
    <property type="entry name" value="Peptidase_M13_dom_2"/>
</dbReference>
<evidence type="ECO:0000256" key="1">
    <source>
        <dbReference type="ARBA" id="ARBA00001947"/>
    </source>
</evidence>
<evidence type="ECO:0000256" key="7">
    <source>
        <dbReference type="ARBA" id="ARBA00023049"/>
    </source>
</evidence>
<dbReference type="GO" id="GO:0016485">
    <property type="term" value="P:protein processing"/>
    <property type="evidence" value="ECO:0007669"/>
    <property type="project" value="TreeGrafter"/>
</dbReference>
<dbReference type="PANTHER" id="PTHR11733:SF237">
    <property type="entry name" value="NEPRILYSIN-LIKE 4"/>
    <property type="match status" value="1"/>
</dbReference>
<dbReference type="PROSITE" id="PS51885">
    <property type="entry name" value="NEPRILYSIN"/>
    <property type="match status" value="1"/>
</dbReference>
<dbReference type="InterPro" id="IPR024079">
    <property type="entry name" value="MetalloPept_cat_dom_sf"/>
</dbReference>
<evidence type="ECO:0000313" key="12">
    <source>
        <dbReference type="EMBL" id="OQV18718.1"/>
    </source>
</evidence>
<keyword evidence="6" id="KW-0862">Zinc</keyword>
<dbReference type="InterPro" id="IPR008753">
    <property type="entry name" value="Peptidase_M13_N"/>
</dbReference>
<dbReference type="Pfam" id="PF05649">
    <property type="entry name" value="Peptidase_M13_N"/>
    <property type="match status" value="1"/>
</dbReference>
<organism evidence="12 13">
    <name type="scientific">Hypsibius exemplaris</name>
    <name type="common">Freshwater tardigrade</name>
    <dbReference type="NCBI Taxonomy" id="2072580"/>
    <lineage>
        <taxon>Eukaryota</taxon>
        <taxon>Metazoa</taxon>
        <taxon>Ecdysozoa</taxon>
        <taxon>Tardigrada</taxon>
        <taxon>Eutardigrada</taxon>
        <taxon>Parachela</taxon>
        <taxon>Hypsibioidea</taxon>
        <taxon>Hypsibiidae</taxon>
        <taxon>Hypsibius</taxon>
    </lineage>
</organism>
<feature type="domain" description="Peptidase M13 N-terminal" evidence="11">
    <location>
        <begin position="118"/>
        <end position="526"/>
    </location>
</feature>
<keyword evidence="13" id="KW-1185">Reference proteome</keyword>
<keyword evidence="5" id="KW-0378">Hydrolase</keyword>
<dbReference type="Pfam" id="PF01431">
    <property type="entry name" value="Peptidase_M13"/>
    <property type="match status" value="1"/>
</dbReference>
<keyword evidence="3" id="KW-0645">Protease</keyword>
<dbReference type="Proteomes" id="UP000192578">
    <property type="component" value="Unassembled WGS sequence"/>
</dbReference>
<feature type="signal peptide" evidence="9">
    <location>
        <begin position="1"/>
        <end position="21"/>
    </location>
</feature>
<dbReference type="GO" id="GO:0046872">
    <property type="term" value="F:metal ion binding"/>
    <property type="evidence" value="ECO:0007669"/>
    <property type="project" value="UniProtKB-KW"/>
</dbReference>
<evidence type="ECO:0000256" key="5">
    <source>
        <dbReference type="ARBA" id="ARBA00022801"/>
    </source>
</evidence>
<comment type="cofactor">
    <cofactor evidence="1">
        <name>Zn(2+)</name>
        <dbReference type="ChEBI" id="CHEBI:29105"/>
    </cofactor>
</comment>
<feature type="compositionally biased region" description="Polar residues" evidence="8">
    <location>
        <begin position="31"/>
        <end position="58"/>
    </location>
</feature>
<evidence type="ECO:0000256" key="2">
    <source>
        <dbReference type="ARBA" id="ARBA00007357"/>
    </source>
</evidence>
<evidence type="ECO:0000256" key="8">
    <source>
        <dbReference type="SAM" id="MobiDB-lite"/>
    </source>
</evidence>
<feature type="region of interest" description="Disordered" evidence="8">
    <location>
        <begin position="31"/>
        <end position="66"/>
    </location>
</feature>
<feature type="chain" id="PRO_5012980859" evidence="9">
    <location>
        <begin position="22"/>
        <end position="793"/>
    </location>
</feature>